<evidence type="ECO:0000313" key="3">
    <source>
        <dbReference type="Proteomes" id="UP001519332"/>
    </source>
</evidence>
<proteinExistence type="predicted"/>
<name>A0ABS4T9R9_9PSEU</name>
<dbReference type="Proteomes" id="UP001519332">
    <property type="component" value="Unassembled WGS sequence"/>
</dbReference>
<feature type="region of interest" description="Disordered" evidence="1">
    <location>
        <begin position="54"/>
        <end position="78"/>
    </location>
</feature>
<accession>A0ABS4T9R9</accession>
<feature type="compositionally biased region" description="Low complexity" evidence="1">
    <location>
        <begin position="64"/>
        <end position="73"/>
    </location>
</feature>
<keyword evidence="3" id="KW-1185">Reference proteome</keyword>
<evidence type="ECO:0000256" key="1">
    <source>
        <dbReference type="SAM" id="MobiDB-lite"/>
    </source>
</evidence>
<reference evidence="2 3" key="1">
    <citation type="submission" date="2021-03" db="EMBL/GenBank/DDBJ databases">
        <title>Sequencing the genomes of 1000 actinobacteria strains.</title>
        <authorList>
            <person name="Klenk H.-P."/>
        </authorList>
    </citation>
    <scope>NUCLEOTIDE SEQUENCE [LARGE SCALE GENOMIC DNA]</scope>
    <source>
        <strain evidence="2 3">DSM 46670</strain>
    </source>
</reference>
<organism evidence="2 3">
    <name type="scientific">Kibdelosporangium banguiense</name>
    <dbReference type="NCBI Taxonomy" id="1365924"/>
    <lineage>
        <taxon>Bacteria</taxon>
        <taxon>Bacillati</taxon>
        <taxon>Actinomycetota</taxon>
        <taxon>Actinomycetes</taxon>
        <taxon>Pseudonocardiales</taxon>
        <taxon>Pseudonocardiaceae</taxon>
        <taxon>Kibdelosporangium</taxon>
    </lineage>
</organism>
<sequence>MIRIRRGPVVRTRMRVAIALLAIVVLVATVGPSASQLFPPVADPISEAIAKSPKQITGSAADVPDQPTQDTPQNPAINRALPKSEQSYAGMELDAVSDGASRFGRGPDGSLISLAQGNGARLALSDRHGDVVGGFPSACCCSWCCGEGGEEESDRGVEAGVQGHGFGIVVSVDAAVRHF</sequence>
<gene>
    <name evidence="2" type="ORF">JOF56_001533</name>
</gene>
<dbReference type="EMBL" id="JAGINW010000001">
    <property type="protein sequence ID" value="MBP2321148.1"/>
    <property type="molecule type" value="Genomic_DNA"/>
</dbReference>
<dbReference type="RefSeq" id="WP_209635835.1">
    <property type="nucleotide sequence ID" value="NZ_JAGINW010000001.1"/>
</dbReference>
<comment type="caution">
    <text evidence="2">The sequence shown here is derived from an EMBL/GenBank/DDBJ whole genome shotgun (WGS) entry which is preliminary data.</text>
</comment>
<evidence type="ECO:0008006" key="4">
    <source>
        <dbReference type="Google" id="ProtNLM"/>
    </source>
</evidence>
<protein>
    <recommendedName>
        <fullName evidence="4">Secreted protein</fullName>
    </recommendedName>
</protein>
<evidence type="ECO:0000313" key="2">
    <source>
        <dbReference type="EMBL" id="MBP2321148.1"/>
    </source>
</evidence>